<comment type="caution">
    <text evidence="1">The sequence shown here is derived from an EMBL/GenBank/DDBJ whole genome shotgun (WGS) entry which is preliminary data.</text>
</comment>
<evidence type="ECO:0000313" key="1">
    <source>
        <dbReference type="EMBL" id="MFC3847174.1"/>
    </source>
</evidence>
<accession>A0ABV7ZHR3</accession>
<sequence length="298" mass="34834">MSILYCHIGGTNYRVGNISLEDTWDLKTYENCQKKDYRKEHGRNLEKKETFYIQAPLKMLEDYHLELVIGGDTSSLNTIDLNVLEENDSNRKNQSKVLFVRTEEGDNVKLYFQAIRRGAVIKKGFVLLGNQPCIENGAVILIREQIDAYWSRKDEKLYFKDIKDLERILPHFFEKKVQDLRQGLRAIKNSDYQYLHLDLDLDKIQPTLPKTRLARIDFLLQNGNLEIFKKNGDPTKRNAYLKYAQKYRPQILKDNKLLICKVADLDSLYHIVCEAYYTTEIGGEQRIANVSEKNSVKD</sequence>
<evidence type="ECO:0000313" key="2">
    <source>
        <dbReference type="Proteomes" id="UP001595783"/>
    </source>
</evidence>
<dbReference type="RefSeq" id="WP_104752824.1">
    <property type="nucleotide sequence ID" value="NZ_FZMF01000050.1"/>
</dbReference>
<protein>
    <submittedName>
        <fullName evidence="1">Uncharacterized protein</fullName>
    </submittedName>
</protein>
<gene>
    <name evidence="1" type="ORF">ACFOPX_01310</name>
</gene>
<keyword evidence="2" id="KW-1185">Reference proteome</keyword>
<name>A0ABV7ZHR3_9HELI</name>
<proteinExistence type="predicted"/>
<dbReference type="Proteomes" id="UP001595783">
    <property type="component" value="Unassembled WGS sequence"/>
</dbReference>
<dbReference type="EMBL" id="JBHRZO010000005">
    <property type="protein sequence ID" value="MFC3847174.1"/>
    <property type="molecule type" value="Genomic_DNA"/>
</dbReference>
<organism evidence="1 2">
    <name type="scientific">Helicobacter baculiformis</name>
    <dbReference type="NCBI Taxonomy" id="427351"/>
    <lineage>
        <taxon>Bacteria</taxon>
        <taxon>Pseudomonadati</taxon>
        <taxon>Campylobacterota</taxon>
        <taxon>Epsilonproteobacteria</taxon>
        <taxon>Campylobacterales</taxon>
        <taxon>Helicobacteraceae</taxon>
        <taxon>Helicobacter</taxon>
    </lineage>
</organism>
<reference evidence="2" key="1">
    <citation type="journal article" date="2019" name="Int. J. Syst. Evol. Microbiol.">
        <title>The Global Catalogue of Microorganisms (GCM) 10K type strain sequencing project: providing services to taxonomists for standard genome sequencing and annotation.</title>
        <authorList>
            <consortium name="The Broad Institute Genomics Platform"/>
            <consortium name="The Broad Institute Genome Sequencing Center for Infectious Disease"/>
            <person name="Wu L."/>
            <person name="Ma J."/>
        </authorList>
    </citation>
    <scope>NUCLEOTIDE SEQUENCE [LARGE SCALE GENOMIC DNA]</scope>
    <source>
        <strain evidence="2">CCUG 53816</strain>
    </source>
</reference>